<sequence>MAAEVCSDTKGSALFRRERERERERERGFRIRHAHTSWCHHGRTSWGVLGLLSSRSLARVPARASDAAARRRGMTTKRLAGEFSGVATGRVDSAIAVARMVYSVTHGWTADDEINE</sequence>
<organism evidence="1 2">
    <name type="scientific">Marchantia polymorpha subsp. ruderalis</name>
    <dbReference type="NCBI Taxonomy" id="1480154"/>
    <lineage>
        <taxon>Eukaryota</taxon>
        <taxon>Viridiplantae</taxon>
        <taxon>Streptophyta</taxon>
        <taxon>Embryophyta</taxon>
        <taxon>Marchantiophyta</taxon>
        <taxon>Marchantiopsida</taxon>
        <taxon>Marchantiidae</taxon>
        <taxon>Marchantiales</taxon>
        <taxon>Marchantiaceae</taxon>
        <taxon>Marchantia</taxon>
    </lineage>
</organism>
<name>A0AAF6AJW7_MARPO</name>
<gene>
    <name evidence="1" type="ORF">Mp_1g00280</name>
</gene>
<evidence type="ECO:0000313" key="2">
    <source>
        <dbReference type="Proteomes" id="UP001162541"/>
    </source>
</evidence>
<protein>
    <submittedName>
        <fullName evidence="1">Uncharacterized protein</fullName>
    </submittedName>
</protein>
<dbReference type="EMBL" id="AP019866">
    <property type="protein sequence ID" value="BBM96737.1"/>
    <property type="molecule type" value="Genomic_DNA"/>
</dbReference>
<evidence type="ECO:0000313" key="1">
    <source>
        <dbReference type="EMBL" id="BBM96737.1"/>
    </source>
</evidence>
<accession>A0AAF6AJW7</accession>
<proteinExistence type="predicted"/>
<dbReference type="AlphaFoldDB" id="A0AAF6AJW7"/>
<reference evidence="2" key="1">
    <citation type="journal article" date="2020" name="Curr. Biol.">
        <title>Chromatin organization in early land plants reveals an ancestral association between H3K27me3, transposons, and constitutive heterochromatin.</title>
        <authorList>
            <person name="Montgomery S.A."/>
            <person name="Tanizawa Y."/>
            <person name="Galik B."/>
            <person name="Wang N."/>
            <person name="Ito T."/>
            <person name="Mochizuki T."/>
            <person name="Akimcheva S."/>
            <person name="Bowman J.L."/>
            <person name="Cognat V."/>
            <person name="Marechal-Drouard L."/>
            <person name="Ekker H."/>
            <person name="Hong S.F."/>
            <person name="Kohchi T."/>
            <person name="Lin S.S."/>
            <person name="Liu L.D."/>
            <person name="Nakamura Y."/>
            <person name="Valeeva L.R."/>
            <person name="Shakirov E.V."/>
            <person name="Shippen D.E."/>
            <person name="Wei W.L."/>
            <person name="Yagura M."/>
            <person name="Yamaoka S."/>
            <person name="Yamato K.T."/>
            <person name="Liu C."/>
            <person name="Berger F."/>
        </authorList>
    </citation>
    <scope>NUCLEOTIDE SEQUENCE [LARGE SCALE GENOMIC DNA]</scope>
    <source>
        <strain evidence="2">Tak-1</strain>
    </source>
</reference>
<dbReference type="Proteomes" id="UP001162541">
    <property type="component" value="Chromosome 1"/>
</dbReference>